<sequence>SLMVSVVDNIVNVDVPLLTPSDVVIELILVVCDVIVSLVPLTLSNIVSEVAVVGVCVLKSEVLMNDDDDDNSVVLLAEVTVLL</sequence>
<feature type="non-terminal residue" evidence="1">
    <location>
        <position position="83"/>
    </location>
</feature>
<proteinExistence type="predicted"/>
<accession>A0A0B7BZJ6</accession>
<feature type="non-terminal residue" evidence="1">
    <location>
        <position position="1"/>
    </location>
</feature>
<dbReference type="AlphaFoldDB" id="A0A0B7BZJ6"/>
<name>A0A0B7BZJ6_9EUPU</name>
<evidence type="ECO:0000313" key="1">
    <source>
        <dbReference type="EMBL" id="CEK98362.1"/>
    </source>
</evidence>
<protein>
    <submittedName>
        <fullName evidence="1">Uncharacterized protein</fullName>
    </submittedName>
</protein>
<gene>
    <name evidence="1" type="primary">ORF218521</name>
</gene>
<reference evidence="1" key="1">
    <citation type="submission" date="2014-12" db="EMBL/GenBank/DDBJ databases">
        <title>Insight into the proteome of Arion vulgaris.</title>
        <authorList>
            <person name="Aradska J."/>
            <person name="Bulat T."/>
            <person name="Smidak R."/>
            <person name="Sarate P."/>
            <person name="Gangsoo J."/>
            <person name="Sialana F."/>
            <person name="Bilban M."/>
            <person name="Lubec G."/>
        </authorList>
    </citation>
    <scope>NUCLEOTIDE SEQUENCE</scope>
    <source>
        <tissue evidence="1">Skin</tissue>
    </source>
</reference>
<organism evidence="1">
    <name type="scientific">Arion vulgaris</name>
    <dbReference type="NCBI Taxonomy" id="1028688"/>
    <lineage>
        <taxon>Eukaryota</taxon>
        <taxon>Metazoa</taxon>
        <taxon>Spiralia</taxon>
        <taxon>Lophotrochozoa</taxon>
        <taxon>Mollusca</taxon>
        <taxon>Gastropoda</taxon>
        <taxon>Heterobranchia</taxon>
        <taxon>Euthyneura</taxon>
        <taxon>Panpulmonata</taxon>
        <taxon>Eupulmonata</taxon>
        <taxon>Stylommatophora</taxon>
        <taxon>Helicina</taxon>
        <taxon>Arionoidea</taxon>
        <taxon>Arionidae</taxon>
        <taxon>Arion</taxon>
    </lineage>
</organism>
<dbReference type="EMBL" id="HACG01051491">
    <property type="protein sequence ID" value="CEK98362.1"/>
    <property type="molecule type" value="Transcribed_RNA"/>
</dbReference>